<dbReference type="InterPro" id="IPR029016">
    <property type="entry name" value="GAF-like_dom_sf"/>
</dbReference>
<keyword evidence="1" id="KW-0808">Transferase</keyword>
<protein>
    <recommendedName>
        <fullName evidence="9">Histidine kinase</fullName>
    </recommendedName>
</protein>
<dbReference type="Gene3D" id="3.30.450.40">
    <property type="match status" value="1"/>
</dbReference>
<dbReference type="PANTHER" id="PTHR24421:SF56">
    <property type="entry name" value="OXYGEN SENSOR HISTIDINE KINASE RESPONSE REGULATOR DOST"/>
    <property type="match status" value="1"/>
</dbReference>
<dbReference type="PANTHER" id="PTHR24421">
    <property type="entry name" value="NITRATE/NITRITE SENSOR PROTEIN NARX-RELATED"/>
    <property type="match status" value="1"/>
</dbReference>
<dbReference type="Gene3D" id="3.30.565.10">
    <property type="entry name" value="Histidine kinase-like ATPase, C-terminal domain"/>
    <property type="match status" value="1"/>
</dbReference>
<dbReference type="InterPro" id="IPR011712">
    <property type="entry name" value="Sig_transdc_His_kin_sub3_dim/P"/>
</dbReference>
<evidence type="ECO:0000256" key="3">
    <source>
        <dbReference type="ARBA" id="ARBA00023012"/>
    </source>
</evidence>
<dbReference type="EMBL" id="BJFL01000002">
    <property type="protein sequence ID" value="GDY29112.1"/>
    <property type="molecule type" value="Genomic_DNA"/>
</dbReference>
<feature type="domain" description="GAF" evidence="5">
    <location>
        <begin position="12"/>
        <end position="163"/>
    </location>
</feature>
<dbReference type="Proteomes" id="UP000298860">
    <property type="component" value="Unassembled WGS sequence"/>
</dbReference>
<dbReference type="InterPro" id="IPR003594">
    <property type="entry name" value="HATPase_dom"/>
</dbReference>
<dbReference type="GO" id="GO:0000155">
    <property type="term" value="F:phosphorelay sensor kinase activity"/>
    <property type="evidence" value="ECO:0007669"/>
    <property type="project" value="InterPro"/>
</dbReference>
<dbReference type="Pfam" id="PF13185">
    <property type="entry name" value="GAF_2"/>
    <property type="match status" value="1"/>
</dbReference>
<dbReference type="SMART" id="SM00387">
    <property type="entry name" value="HATPase_c"/>
    <property type="match status" value="1"/>
</dbReference>
<reference evidence="8" key="1">
    <citation type="submission" date="2019-04" db="EMBL/GenBank/DDBJ databases">
        <title>Draft genome sequence of Pseudonocardiaceae bacterium SL3-2-4.</title>
        <authorList>
            <person name="Ningsih F."/>
            <person name="Yokota A."/>
            <person name="Sakai Y."/>
            <person name="Nanatani K."/>
            <person name="Yabe S."/>
            <person name="Oetari A."/>
            <person name="Sjamsuridzal W."/>
        </authorList>
    </citation>
    <scope>NUCLEOTIDE SEQUENCE [LARGE SCALE GENOMIC DNA]</scope>
    <source>
        <strain evidence="8">SL3-2-4</strain>
    </source>
</reference>
<dbReference type="InterPro" id="IPR050482">
    <property type="entry name" value="Sensor_HK_TwoCompSys"/>
</dbReference>
<keyword evidence="2" id="KW-0418">Kinase</keyword>
<organism evidence="7 8">
    <name type="scientific">Gandjariella thermophila</name>
    <dbReference type="NCBI Taxonomy" id="1931992"/>
    <lineage>
        <taxon>Bacteria</taxon>
        <taxon>Bacillati</taxon>
        <taxon>Actinomycetota</taxon>
        <taxon>Actinomycetes</taxon>
        <taxon>Pseudonocardiales</taxon>
        <taxon>Pseudonocardiaceae</taxon>
        <taxon>Gandjariella</taxon>
    </lineage>
</organism>
<dbReference type="Gene3D" id="1.20.5.1930">
    <property type="match status" value="1"/>
</dbReference>
<evidence type="ECO:0000313" key="7">
    <source>
        <dbReference type="EMBL" id="GDY29112.1"/>
    </source>
</evidence>
<dbReference type="Pfam" id="PF02518">
    <property type="entry name" value="HATPase_c"/>
    <property type="match status" value="1"/>
</dbReference>
<name>A0A4D4J1Y9_9PSEU</name>
<dbReference type="SMART" id="SM00065">
    <property type="entry name" value="GAF"/>
    <property type="match status" value="1"/>
</dbReference>
<dbReference type="InterPro" id="IPR036890">
    <property type="entry name" value="HATPase_C_sf"/>
</dbReference>
<dbReference type="GO" id="GO:0046983">
    <property type="term" value="F:protein dimerization activity"/>
    <property type="evidence" value="ECO:0007669"/>
    <property type="project" value="InterPro"/>
</dbReference>
<keyword evidence="3" id="KW-0902">Two-component regulatory system</keyword>
<dbReference type="SUPFAM" id="SSF55781">
    <property type="entry name" value="GAF domain-like"/>
    <property type="match status" value="1"/>
</dbReference>
<feature type="domain" description="Histidine kinase/HSP90-like ATPase" evidence="6">
    <location>
        <begin position="280"/>
        <end position="369"/>
    </location>
</feature>
<comment type="caution">
    <text evidence="7">The sequence shown here is derived from an EMBL/GenBank/DDBJ whole genome shotgun (WGS) entry which is preliminary data.</text>
</comment>
<gene>
    <name evidence="7" type="ORF">GTS_07450</name>
</gene>
<evidence type="ECO:0000256" key="2">
    <source>
        <dbReference type="ARBA" id="ARBA00022777"/>
    </source>
</evidence>
<dbReference type="CDD" id="cd16917">
    <property type="entry name" value="HATPase_UhpB-NarQ-NarX-like"/>
    <property type="match status" value="1"/>
</dbReference>
<dbReference type="Pfam" id="PF07730">
    <property type="entry name" value="HisKA_3"/>
    <property type="match status" value="1"/>
</dbReference>
<keyword evidence="8" id="KW-1185">Reference proteome</keyword>
<evidence type="ECO:0000256" key="4">
    <source>
        <dbReference type="SAM" id="MobiDB-lite"/>
    </source>
</evidence>
<evidence type="ECO:0000313" key="8">
    <source>
        <dbReference type="Proteomes" id="UP000298860"/>
    </source>
</evidence>
<dbReference type="AlphaFoldDB" id="A0A4D4J1Y9"/>
<dbReference type="GO" id="GO:0016020">
    <property type="term" value="C:membrane"/>
    <property type="evidence" value="ECO:0007669"/>
    <property type="project" value="InterPro"/>
</dbReference>
<feature type="region of interest" description="Disordered" evidence="4">
    <location>
        <begin position="372"/>
        <end position="392"/>
    </location>
</feature>
<evidence type="ECO:0008006" key="9">
    <source>
        <dbReference type="Google" id="ProtNLM"/>
    </source>
</evidence>
<evidence type="ECO:0000256" key="1">
    <source>
        <dbReference type="ARBA" id="ARBA00022679"/>
    </source>
</evidence>
<proteinExistence type="predicted"/>
<sequence>MEITSAVLAGAGPDGLWPLIAKSALPASGADIAMVMVPTSDPDWLATPAAVGERAETLLGLPVPVDGSLAGPAFVKGQPQLWDDMATDDRFSYPPARSLLAPFFGPGMCVPVVDSDGERLGVLGVAKVRGRPGFDDQDVAMLTSFAEQAVLAKQLDDHRAQAEQLRLLEERDRIARDLHDHVISEVFATGITLQGIAAAADVEPVAQLRRRLLSLVGRLDDVVAEIRTTISGLRPSPVPHQQSTGSMRQRLLDVVQNAGGPLGFAPSLHFNGPVELIGATLAGDVVAVVREALSNTARHAHATAVRVEVTASGAELAVRVADNGRGIGDTTHRGGLRNLRARAERHRGMLAVCSHPTGTTLTWIVPVTRPATRPATHSPELAAATGLGAGST</sequence>
<evidence type="ECO:0000259" key="5">
    <source>
        <dbReference type="SMART" id="SM00065"/>
    </source>
</evidence>
<evidence type="ECO:0000259" key="6">
    <source>
        <dbReference type="SMART" id="SM00387"/>
    </source>
</evidence>
<dbReference type="SUPFAM" id="SSF55874">
    <property type="entry name" value="ATPase domain of HSP90 chaperone/DNA topoisomerase II/histidine kinase"/>
    <property type="match status" value="1"/>
</dbReference>
<accession>A0A4D4J1Y9</accession>
<dbReference type="InterPro" id="IPR003018">
    <property type="entry name" value="GAF"/>
</dbReference>